<dbReference type="PANTHER" id="PTHR43156">
    <property type="entry name" value="STAGE II SPORULATION PROTEIN E-RELATED"/>
    <property type="match status" value="1"/>
</dbReference>
<dbReference type="InterPro" id="IPR013655">
    <property type="entry name" value="PAS_fold_3"/>
</dbReference>
<keyword evidence="1" id="KW-0378">Hydrolase</keyword>
<dbReference type="Gene3D" id="3.30.565.10">
    <property type="entry name" value="Histidine kinase-like ATPase, C-terminal domain"/>
    <property type="match status" value="1"/>
</dbReference>
<dbReference type="Gene3D" id="3.30.750.24">
    <property type="entry name" value="STAS domain"/>
    <property type="match status" value="1"/>
</dbReference>
<reference evidence="5 6" key="1">
    <citation type="submission" date="2017-05" db="EMBL/GenBank/DDBJ databases">
        <authorList>
            <person name="Varghese N."/>
            <person name="Submissions S."/>
        </authorList>
    </citation>
    <scope>NUCLEOTIDE SEQUENCE [LARGE SCALE GENOMIC DNA]</scope>
    <source>
        <strain evidence="5 6">DSM 46834</strain>
    </source>
</reference>
<dbReference type="PROSITE" id="PS50113">
    <property type="entry name" value="PAC"/>
    <property type="match status" value="1"/>
</dbReference>
<dbReference type="InterPro" id="IPR036890">
    <property type="entry name" value="HATPase_C_sf"/>
</dbReference>
<dbReference type="InterPro" id="IPR001610">
    <property type="entry name" value="PAC"/>
</dbReference>
<dbReference type="InterPro" id="IPR000014">
    <property type="entry name" value="PAS"/>
</dbReference>
<dbReference type="SMART" id="SM00065">
    <property type="entry name" value="GAF"/>
    <property type="match status" value="2"/>
</dbReference>
<dbReference type="InterPro" id="IPR000700">
    <property type="entry name" value="PAS-assoc_C"/>
</dbReference>
<organism evidence="5 6">
    <name type="scientific">Geodermatophilus aquaeductus</name>
    <dbReference type="NCBI Taxonomy" id="1564161"/>
    <lineage>
        <taxon>Bacteria</taxon>
        <taxon>Bacillati</taxon>
        <taxon>Actinomycetota</taxon>
        <taxon>Actinomycetes</taxon>
        <taxon>Geodermatophilales</taxon>
        <taxon>Geodermatophilaceae</taxon>
        <taxon>Geodermatophilus</taxon>
    </lineage>
</organism>
<protein>
    <submittedName>
        <fullName evidence="5">Anti-anti-sigma factor</fullName>
    </submittedName>
</protein>
<dbReference type="SMART" id="SM00091">
    <property type="entry name" value="PAS"/>
    <property type="match status" value="1"/>
</dbReference>
<dbReference type="SUPFAM" id="SSF55785">
    <property type="entry name" value="PYP-like sensor domain (PAS domain)"/>
    <property type="match status" value="1"/>
</dbReference>
<proteinExistence type="predicted"/>
<evidence type="ECO:0000256" key="1">
    <source>
        <dbReference type="ARBA" id="ARBA00022801"/>
    </source>
</evidence>
<dbReference type="PROSITE" id="PS50112">
    <property type="entry name" value="PAS"/>
    <property type="match status" value="1"/>
</dbReference>
<dbReference type="Gene3D" id="3.30.450.40">
    <property type="match status" value="2"/>
</dbReference>
<dbReference type="InterPro" id="IPR036457">
    <property type="entry name" value="PPM-type-like_dom_sf"/>
</dbReference>
<dbReference type="Gene3D" id="3.30.450.20">
    <property type="entry name" value="PAS domain"/>
    <property type="match status" value="1"/>
</dbReference>
<dbReference type="SUPFAM" id="SSF55781">
    <property type="entry name" value="GAF domain-like"/>
    <property type="match status" value="2"/>
</dbReference>
<evidence type="ECO:0000313" key="6">
    <source>
        <dbReference type="Proteomes" id="UP000317484"/>
    </source>
</evidence>
<dbReference type="InterPro" id="IPR003594">
    <property type="entry name" value="HATPase_dom"/>
</dbReference>
<dbReference type="InterPro" id="IPR003018">
    <property type="entry name" value="GAF"/>
</dbReference>
<dbReference type="InterPro" id="IPR036513">
    <property type="entry name" value="STAS_dom_sf"/>
</dbReference>
<evidence type="ECO:0000259" key="4">
    <source>
        <dbReference type="PROSITE" id="PS50801"/>
    </source>
</evidence>
<dbReference type="Pfam" id="PF13581">
    <property type="entry name" value="HATPase_c_2"/>
    <property type="match status" value="1"/>
</dbReference>
<dbReference type="CDD" id="cd00130">
    <property type="entry name" value="PAS"/>
    <property type="match status" value="1"/>
</dbReference>
<dbReference type="CDD" id="cd07043">
    <property type="entry name" value="STAS_anti-anti-sigma_factors"/>
    <property type="match status" value="1"/>
</dbReference>
<feature type="domain" description="STAS" evidence="4">
    <location>
        <begin position="843"/>
        <end position="947"/>
    </location>
</feature>
<evidence type="ECO:0000259" key="3">
    <source>
        <dbReference type="PROSITE" id="PS50113"/>
    </source>
</evidence>
<dbReference type="PROSITE" id="PS50801">
    <property type="entry name" value="STAS"/>
    <property type="match status" value="1"/>
</dbReference>
<dbReference type="Proteomes" id="UP000317484">
    <property type="component" value="Unassembled WGS sequence"/>
</dbReference>
<dbReference type="Pfam" id="PF13466">
    <property type="entry name" value="STAS_2"/>
    <property type="match status" value="1"/>
</dbReference>
<dbReference type="InterPro" id="IPR029016">
    <property type="entry name" value="GAF-like_dom_sf"/>
</dbReference>
<dbReference type="Gene3D" id="3.60.40.10">
    <property type="entry name" value="PPM-type phosphatase domain"/>
    <property type="match status" value="1"/>
</dbReference>
<dbReference type="InterPro" id="IPR058548">
    <property type="entry name" value="MlaB-like_STAS"/>
</dbReference>
<dbReference type="SMART" id="SM00086">
    <property type="entry name" value="PAC"/>
    <property type="match status" value="1"/>
</dbReference>
<dbReference type="GO" id="GO:0016791">
    <property type="term" value="F:phosphatase activity"/>
    <property type="evidence" value="ECO:0007669"/>
    <property type="project" value="TreeGrafter"/>
</dbReference>
<dbReference type="SUPFAM" id="SSF81606">
    <property type="entry name" value="PP2C-like"/>
    <property type="match status" value="1"/>
</dbReference>
<feature type="domain" description="PAS" evidence="2">
    <location>
        <begin position="1"/>
        <end position="70"/>
    </location>
</feature>
<dbReference type="InterPro" id="IPR052016">
    <property type="entry name" value="Bact_Sigma-Reg"/>
</dbReference>
<name>A0A521FTS4_9ACTN</name>
<dbReference type="SMART" id="SM00331">
    <property type="entry name" value="PP2C_SIG"/>
    <property type="match status" value="1"/>
</dbReference>
<feature type="domain" description="PAC" evidence="3">
    <location>
        <begin position="73"/>
        <end position="125"/>
    </location>
</feature>
<dbReference type="Pfam" id="PF01590">
    <property type="entry name" value="GAF"/>
    <property type="match status" value="1"/>
</dbReference>
<gene>
    <name evidence="5" type="ORF">SAMN06273567_11714</name>
</gene>
<dbReference type="InterPro" id="IPR002645">
    <property type="entry name" value="STAS_dom"/>
</dbReference>
<dbReference type="Pfam" id="PF08447">
    <property type="entry name" value="PAS_3"/>
    <property type="match status" value="1"/>
</dbReference>
<dbReference type="InterPro" id="IPR001932">
    <property type="entry name" value="PPM-type_phosphatase-like_dom"/>
</dbReference>
<dbReference type="SUPFAM" id="SSF52091">
    <property type="entry name" value="SpoIIaa-like"/>
    <property type="match status" value="1"/>
</dbReference>
<dbReference type="AlphaFoldDB" id="A0A521FTS4"/>
<evidence type="ECO:0000259" key="2">
    <source>
        <dbReference type="PROSITE" id="PS50112"/>
    </source>
</evidence>
<dbReference type="PANTHER" id="PTHR43156:SF2">
    <property type="entry name" value="STAGE II SPORULATION PROTEIN E"/>
    <property type="match status" value="1"/>
</dbReference>
<dbReference type="Pfam" id="PF07228">
    <property type="entry name" value="SpoIIE"/>
    <property type="match status" value="1"/>
</dbReference>
<accession>A0A521FTS4</accession>
<dbReference type="InterPro" id="IPR035965">
    <property type="entry name" value="PAS-like_dom_sf"/>
</dbReference>
<dbReference type="NCBIfam" id="TIGR00229">
    <property type="entry name" value="sensory_box"/>
    <property type="match status" value="1"/>
</dbReference>
<evidence type="ECO:0000313" key="5">
    <source>
        <dbReference type="EMBL" id="SMO99504.1"/>
    </source>
</evidence>
<keyword evidence="6" id="KW-1185">Reference proteome</keyword>
<dbReference type="SUPFAM" id="SSF55874">
    <property type="entry name" value="ATPase domain of HSP90 chaperone/DNA topoisomerase II/histidine kinase"/>
    <property type="match status" value="1"/>
</dbReference>
<sequence length="947" mass="98888">MQAMVAGLNAIVWERDPSTWRFRFVNARAEEVLGYPVRQWLDDPGLWQRILHPDDADEVLSTVRATIVDGDDVSLTYRVRAADGRWVWLQHLAHVARDETGTASAMHSVLVDVSDSKRRELAAALLAAAGRVLTGPGSVEERLTSVTGLLVPDLCDWAAVWLRGDDERYRPVAVAPAGLADRVRALGSMRVPDEFAVELRAGRAFAVPEVTEQLFRAATTDEAQFAALTEIGGVSGLAAPLTIGGAVVGLLTCTAQAPDRYDDADIALAADLGQRLATMVAAERLAAQRRQLHEITVALSAAGTAAEAAAALTTGLRDVLGASVVAVCGLGEDGLLHTVDVVGAPPGRWDRYTTMPLTSSVPLPDAVLTRRPVWLPDRAAVVARYPAVEESLSEQTQGVAALPLLVGDRPVGALALTFRTPRPFDADERALLLTVADQVAVAFERAALADVRREMAETLQRSLLPGDIPAVDRLAVTARYLPAMQGTSAGGDWYDVLPLTGGAVAVAVGDVVGDGAPAAAVMGQLRSALAGLLLADFSPAQALEVLDRFAAHVPGARLSTVSCSRLEPDTGRLTYSHAGHPPPLLTGTDGTGPNGYLDGGLGPALGLHAGSRPEATTKLSPGATLVLYTDGLVERRGATLDDGLERLTASVTARRSAPLPALLDGVLDDLVDVDGATDDVALVAVRLLPAPLRLDLPAEPARLAAVRRAARGWASGAGLHPDAVEDLLLALGEATGNAVEHAYRDADGPGRVIVELRLDGAGDVVVSVTDTGSWRPPPADPGFRGRGLQIISALARDVDLSPGPSGTALRFVFTPAAPPPAAPRRRAAVDAVSVAQRADGQPATLDVTDAQGRRCLALIGALDLAGTTAIRELVLAELADPRPITVDLTRLGYLTSVGAGLLLEIAECARSHGDLDILLPATGPARRMLDLTGLTSALQPEADGLPN</sequence>
<dbReference type="CDD" id="cd16936">
    <property type="entry name" value="HATPase_RsbW-like"/>
    <property type="match status" value="1"/>
</dbReference>
<dbReference type="EMBL" id="FXTJ01000017">
    <property type="protein sequence ID" value="SMO99504.1"/>
    <property type="molecule type" value="Genomic_DNA"/>
</dbReference>
<dbReference type="Pfam" id="PF13185">
    <property type="entry name" value="GAF_2"/>
    <property type="match status" value="1"/>
</dbReference>